<sequence length="188" mass="20706">MDIASRGSLRTRIEGLVILLVSIGYLWETFNIPDFYQLPDTPGPKTFPELLGIVFAAMGLWLLVSPRDLIARLRTRAAATETTPVAPVTADEHAESGAPAGGLLARLGLDWHFVALWAVVLGYLWFMPDVGFPVATFVLLVLFTMLLGEMRWHVVLGLSLAVTVVVFFGFKYGLNVRLPWGVLEPLVN</sequence>
<dbReference type="EMBL" id="UWOC01000012">
    <property type="protein sequence ID" value="VCU07137.1"/>
    <property type="molecule type" value="Genomic_DNA"/>
</dbReference>
<keyword evidence="1" id="KW-0472">Membrane</keyword>
<feature type="transmembrane region" description="Helical" evidence="1">
    <location>
        <begin position="9"/>
        <end position="27"/>
    </location>
</feature>
<keyword evidence="1" id="KW-0812">Transmembrane</keyword>
<evidence type="ECO:0000259" key="2">
    <source>
        <dbReference type="Pfam" id="PF07331"/>
    </source>
</evidence>
<dbReference type="OrthoDB" id="7959191at2"/>
<keyword evidence="4" id="KW-1185">Reference proteome</keyword>
<evidence type="ECO:0000313" key="3">
    <source>
        <dbReference type="EMBL" id="VCU07137.1"/>
    </source>
</evidence>
<reference evidence="4" key="1">
    <citation type="submission" date="2018-10" db="EMBL/GenBank/DDBJ databases">
        <authorList>
            <person name="Peiro R."/>
            <person name="Begona"/>
            <person name="Cbmso G."/>
            <person name="Lopez M."/>
            <person name="Gonzalez S."/>
            <person name="Sacristan E."/>
            <person name="Castillo E."/>
        </authorList>
    </citation>
    <scope>NUCLEOTIDE SEQUENCE [LARGE SCALE GENOMIC DNA]</scope>
</reference>
<dbReference type="InterPro" id="IPR009936">
    <property type="entry name" value="DUF1468"/>
</dbReference>
<dbReference type="AlphaFoldDB" id="A0A3S4AY93"/>
<keyword evidence="1" id="KW-1133">Transmembrane helix</keyword>
<gene>
    <name evidence="3" type="ORF">RHODGE_RHODGE_00242</name>
</gene>
<evidence type="ECO:0000313" key="4">
    <source>
        <dbReference type="Proteomes" id="UP000289200"/>
    </source>
</evidence>
<proteinExistence type="predicted"/>
<accession>A0A3S4AY93</accession>
<dbReference type="RefSeq" id="WP_129607325.1">
    <property type="nucleotide sequence ID" value="NZ_UWOC01000012.1"/>
</dbReference>
<feature type="transmembrane region" description="Helical" evidence="1">
    <location>
        <begin position="47"/>
        <end position="64"/>
    </location>
</feature>
<feature type="domain" description="DUF1468" evidence="2">
    <location>
        <begin position="14"/>
        <end position="179"/>
    </location>
</feature>
<dbReference type="Proteomes" id="UP000289200">
    <property type="component" value="Unassembled WGS sequence"/>
</dbReference>
<feature type="transmembrane region" description="Helical" evidence="1">
    <location>
        <begin position="103"/>
        <end position="124"/>
    </location>
</feature>
<comment type="caution">
    <text evidence="3">The sequence shown here is derived from an EMBL/GenBank/DDBJ whole genome shotgun (WGS) entry which is preliminary data.</text>
</comment>
<evidence type="ECO:0000256" key="1">
    <source>
        <dbReference type="SAM" id="Phobius"/>
    </source>
</evidence>
<protein>
    <recommendedName>
        <fullName evidence="2">DUF1468 domain-containing protein</fullName>
    </recommendedName>
</protein>
<feature type="transmembrane region" description="Helical" evidence="1">
    <location>
        <begin position="154"/>
        <end position="174"/>
    </location>
</feature>
<dbReference type="Pfam" id="PF07331">
    <property type="entry name" value="TctB"/>
    <property type="match status" value="1"/>
</dbReference>
<feature type="transmembrane region" description="Helical" evidence="1">
    <location>
        <begin position="130"/>
        <end position="147"/>
    </location>
</feature>
<name>A0A3S4AY93_9BRAD</name>
<organism evidence="3 4">
    <name type="scientific">Rhodoplanes serenus</name>
    <dbReference type="NCBI Taxonomy" id="200615"/>
    <lineage>
        <taxon>Bacteria</taxon>
        <taxon>Pseudomonadati</taxon>
        <taxon>Pseudomonadota</taxon>
        <taxon>Alphaproteobacteria</taxon>
        <taxon>Hyphomicrobiales</taxon>
        <taxon>Nitrobacteraceae</taxon>
        <taxon>Rhodoplanes</taxon>
    </lineage>
</organism>